<sequence length="108" mass="12380">MKRFFAFLAIVFILFIIYYDVRFGTLQIAKSETIEVTEVIAKTPNHPYKEIKINAGDTLLSIVENLNEGKQISSIDSVIEDFEELNPNSKADLLQIGKTYKFPIYTDE</sequence>
<evidence type="ECO:0008006" key="3">
    <source>
        <dbReference type="Google" id="ProtNLM"/>
    </source>
</evidence>
<dbReference type="AlphaFoldDB" id="A0A4V6RSY8"/>
<dbReference type="OrthoDB" id="2691912at2"/>
<gene>
    <name evidence="1" type="ORF">E1I69_00950</name>
</gene>
<evidence type="ECO:0000313" key="2">
    <source>
        <dbReference type="Proteomes" id="UP000306477"/>
    </source>
</evidence>
<proteinExistence type="predicted"/>
<reference evidence="1 2" key="1">
    <citation type="journal article" date="2019" name="Indoor Air">
        <title>Impacts of indoor surface finishes on bacterial viability.</title>
        <authorList>
            <person name="Hu J."/>
            <person name="Maamar S.B."/>
            <person name="Glawe A.J."/>
            <person name="Gottel N."/>
            <person name="Gilbert J.A."/>
            <person name="Hartmann E.M."/>
        </authorList>
    </citation>
    <scope>NUCLEOTIDE SEQUENCE [LARGE SCALE GENOMIC DNA]</scope>
    <source>
        <strain evidence="1 2">AF060A6</strain>
    </source>
</reference>
<protein>
    <recommendedName>
        <fullName evidence="3">LysM domain-containing protein</fullName>
    </recommendedName>
</protein>
<keyword evidence="2" id="KW-1185">Reference proteome</keyword>
<name>A0A4V6RSY8_9BACI</name>
<evidence type="ECO:0000313" key="1">
    <source>
        <dbReference type="EMBL" id="THE15453.1"/>
    </source>
</evidence>
<dbReference type="STRING" id="1033734.GCA_000285535_03509"/>
<dbReference type="RefSeq" id="WP_136377770.1">
    <property type="nucleotide sequence ID" value="NZ_SLUB01000001.1"/>
</dbReference>
<comment type="caution">
    <text evidence="1">The sequence shown here is derived from an EMBL/GenBank/DDBJ whole genome shotgun (WGS) entry which is preliminary data.</text>
</comment>
<accession>A0A4V6RSY8</accession>
<organism evidence="1 2">
    <name type="scientific">Bacillus timonensis</name>
    <dbReference type="NCBI Taxonomy" id="1033734"/>
    <lineage>
        <taxon>Bacteria</taxon>
        <taxon>Bacillati</taxon>
        <taxon>Bacillota</taxon>
        <taxon>Bacilli</taxon>
        <taxon>Bacillales</taxon>
        <taxon>Bacillaceae</taxon>
        <taxon>Bacillus</taxon>
    </lineage>
</organism>
<dbReference type="Proteomes" id="UP000306477">
    <property type="component" value="Unassembled WGS sequence"/>
</dbReference>
<dbReference type="EMBL" id="SLUB01000001">
    <property type="protein sequence ID" value="THE15453.1"/>
    <property type="molecule type" value="Genomic_DNA"/>
</dbReference>